<reference evidence="5" key="1">
    <citation type="submission" date="2020-06" db="EMBL/GenBank/DDBJ databases">
        <title>Unique genomic features of the anaerobic methanotrophic archaea.</title>
        <authorList>
            <person name="Chadwick G.L."/>
            <person name="Skennerton C.T."/>
            <person name="Laso-Perez R."/>
            <person name="Leu A.O."/>
            <person name="Speth D.R."/>
            <person name="Yu H."/>
            <person name="Morgan-Lang C."/>
            <person name="Hatzenpichler R."/>
            <person name="Goudeau D."/>
            <person name="Malmstrom R."/>
            <person name="Brazelton W.J."/>
            <person name="Woyke T."/>
            <person name="Hallam S.J."/>
            <person name="Tyson G.W."/>
            <person name="Wegener G."/>
            <person name="Boetius A."/>
            <person name="Orphan V."/>
        </authorList>
    </citation>
    <scope>NUCLEOTIDE SEQUENCE</scope>
</reference>
<keyword evidence="5" id="KW-0808">Transferase</keyword>
<dbReference type="SMART" id="SM00220">
    <property type="entry name" value="S_TKc"/>
    <property type="match status" value="1"/>
</dbReference>
<proteinExistence type="predicted"/>
<dbReference type="PROSITE" id="PS50011">
    <property type="entry name" value="PROTEIN_KINASE_DOM"/>
    <property type="match status" value="1"/>
</dbReference>
<dbReference type="AlphaFoldDB" id="A0A7G9Z3Q5"/>
<keyword evidence="2" id="KW-0067">ATP-binding</keyword>
<keyword evidence="5" id="KW-0418">Kinase</keyword>
<evidence type="ECO:0000313" key="5">
    <source>
        <dbReference type="EMBL" id="QNO54889.1"/>
    </source>
</evidence>
<dbReference type="PROSITE" id="PS00107">
    <property type="entry name" value="PROTEIN_KINASE_ATP"/>
    <property type="match status" value="1"/>
</dbReference>
<evidence type="ECO:0000259" key="4">
    <source>
        <dbReference type="PROSITE" id="PS50011"/>
    </source>
</evidence>
<keyword evidence="3" id="KW-0812">Transmembrane</keyword>
<dbReference type="CDD" id="cd14014">
    <property type="entry name" value="STKc_PknB_like"/>
    <property type="match status" value="1"/>
</dbReference>
<evidence type="ECO:0000256" key="2">
    <source>
        <dbReference type="ARBA" id="ARBA00022840"/>
    </source>
</evidence>
<name>A0A7G9Z3Q5_9EURY</name>
<dbReference type="EC" id="2.7.11.1" evidence="5"/>
<dbReference type="PANTHER" id="PTHR24348">
    <property type="entry name" value="SERINE/THREONINE-PROTEIN KINASE UNC-51-RELATED"/>
    <property type="match status" value="1"/>
</dbReference>
<dbReference type="SUPFAM" id="SSF56112">
    <property type="entry name" value="Protein kinase-like (PK-like)"/>
    <property type="match status" value="1"/>
</dbReference>
<keyword evidence="1" id="KW-0547">Nucleotide-binding</keyword>
<gene>
    <name evidence="5" type="primary">pknD_2</name>
    <name evidence="5" type="ORF">NLMONJAO_00010</name>
</gene>
<organism evidence="5">
    <name type="scientific">Candidatus Methanophaga sp. ANME-1 ERB7</name>
    <dbReference type="NCBI Taxonomy" id="2759913"/>
    <lineage>
        <taxon>Archaea</taxon>
        <taxon>Methanobacteriati</taxon>
        <taxon>Methanobacteriota</taxon>
        <taxon>Stenosarchaea group</taxon>
        <taxon>Methanomicrobia</taxon>
        <taxon>Candidatus Methanophagales</taxon>
        <taxon>Candidatus Methanophagaceae</taxon>
        <taxon>Candidatus Methanophaga</taxon>
    </lineage>
</organism>
<dbReference type="InterPro" id="IPR011009">
    <property type="entry name" value="Kinase-like_dom_sf"/>
</dbReference>
<dbReference type="InterPro" id="IPR045269">
    <property type="entry name" value="Atg1-like"/>
</dbReference>
<dbReference type="Gene3D" id="3.30.200.20">
    <property type="entry name" value="Phosphorylase Kinase, domain 1"/>
    <property type="match status" value="1"/>
</dbReference>
<dbReference type="InterPro" id="IPR008271">
    <property type="entry name" value="Ser/Thr_kinase_AS"/>
</dbReference>
<feature type="transmembrane region" description="Helical" evidence="3">
    <location>
        <begin position="274"/>
        <end position="293"/>
    </location>
</feature>
<accession>A0A7G9Z3Q5</accession>
<dbReference type="PANTHER" id="PTHR24348:SF68">
    <property type="entry name" value="SERINE_THREONINE-PROTEIN KINASE ATG1C"/>
    <property type="match status" value="1"/>
</dbReference>
<feature type="transmembrane region" description="Helical" evidence="3">
    <location>
        <begin position="195"/>
        <end position="218"/>
    </location>
</feature>
<dbReference type="GO" id="GO:0005737">
    <property type="term" value="C:cytoplasm"/>
    <property type="evidence" value="ECO:0007669"/>
    <property type="project" value="TreeGrafter"/>
</dbReference>
<feature type="domain" description="Protein kinase" evidence="4">
    <location>
        <begin position="334"/>
        <end position="587"/>
    </location>
</feature>
<protein>
    <submittedName>
        <fullName evidence="5">Serine/threonine-protein kinase PknD</fullName>
        <ecNumber evidence="5">2.7.11.1</ecNumber>
    </submittedName>
</protein>
<dbReference type="GO" id="GO:0005524">
    <property type="term" value="F:ATP binding"/>
    <property type="evidence" value="ECO:0007669"/>
    <property type="project" value="UniProtKB-KW"/>
</dbReference>
<dbReference type="Pfam" id="PF00069">
    <property type="entry name" value="Pkinase"/>
    <property type="match status" value="1"/>
</dbReference>
<dbReference type="PROSITE" id="PS00108">
    <property type="entry name" value="PROTEIN_KINASE_ST"/>
    <property type="match status" value="1"/>
</dbReference>
<dbReference type="EMBL" id="MT631597">
    <property type="protein sequence ID" value="QNO54889.1"/>
    <property type="molecule type" value="Genomic_DNA"/>
</dbReference>
<sequence>MRKIRLFFCLILPLFLFSIGIASATMEIRYGGTIDETKNPKNYVVENEGLNQDSDMVRVIINLPLTGNQYHDLKYTSLKAQPKAGDEVIIKVILLNMDEDREVAANLREEMPSSICVTDVEGATDYNNGFIRWEGKIGPGESHTIIHKVIVEEKRDISFYIDVGDIKWSFSVWIPLVSSFWFLKSLNSGEKAEFIWLYFPLSSFMFFLSLYAFMRTLLYVFKIGEESKYIKLKRSSLNLIGYGICFLTGLSAIISCILYSTSNITTSEINSLMFGYWLLYSLGVFITLLQFPFSRLYKYKAKRLEELPKVEKKEEYTPHETITMEGILPQIPNHQVLKRIGFGRFADVYLARKSNNELVAIKIPRIKQFETVSTSTFLKEVSIWKNLNHPNIVELYEYNEKPIPWFSMEYMDGGSLRERLNQLSITGSIKIIIKIAKALEYAHNKGIIHRDIKPENILFKGSEPKIADWGLGKLKSSVSTMSMEFKGTLMYASPEQFDPSTYGRVDERTDIYQLGTLFYEILTKESPFEASDILSIREKKIVGKIVEPSKLNPGIPKRIDKIVMKCLAKNKEERYQNLSGLIRELSD</sequence>
<evidence type="ECO:0000256" key="3">
    <source>
        <dbReference type="SAM" id="Phobius"/>
    </source>
</evidence>
<feature type="transmembrane region" description="Helical" evidence="3">
    <location>
        <begin position="239"/>
        <end position="262"/>
    </location>
</feature>
<dbReference type="InterPro" id="IPR000719">
    <property type="entry name" value="Prot_kinase_dom"/>
</dbReference>
<dbReference type="InterPro" id="IPR017441">
    <property type="entry name" value="Protein_kinase_ATP_BS"/>
</dbReference>
<evidence type="ECO:0000256" key="1">
    <source>
        <dbReference type="ARBA" id="ARBA00022741"/>
    </source>
</evidence>
<keyword evidence="3" id="KW-1133">Transmembrane helix</keyword>
<dbReference type="GO" id="GO:0004674">
    <property type="term" value="F:protein serine/threonine kinase activity"/>
    <property type="evidence" value="ECO:0007669"/>
    <property type="project" value="UniProtKB-EC"/>
</dbReference>
<keyword evidence="3" id="KW-0472">Membrane</keyword>
<dbReference type="Gene3D" id="1.10.510.10">
    <property type="entry name" value="Transferase(Phosphotransferase) domain 1"/>
    <property type="match status" value="1"/>
</dbReference>